<accession>A0A1W6MQD5</accession>
<proteinExistence type="inferred from homology"/>
<dbReference type="GO" id="GO:0015562">
    <property type="term" value="F:efflux transmembrane transporter activity"/>
    <property type="evidence" value="ECO:0007669"/>
    <property type="project" value="InterPro"/>
</dbReference>
<evidence type="ECO:0000256" key="4">
    <source>
        <dbReference type="SAM" id="MobiDB-lite"/>
    </source>
</evidence>
<keyword evidence="2" id="KW-0472">Membrane</keyword>
<evidence type="ECO:0000313" key="6">
    <source>
        <dbReference type="Proteomes" id="UP000193978"/>
    </source>
</evidence>
<evidence type="ECO:0000256" key="1">
    <source>
        <dbReference type="ARBA" id="ARBA00007613"/>
    </source>
</evidence>
<evidence type="ECO:0000313" key="5">
    <source>
        <dbReference type="EMBL" id="ARN79820.1"/>
    </source>
</evidence>
<dbReference type="Proteomes" id="UP000193978">
    <property type="component" value="Chromosome"/>
</dbReference>
<dbReference type="RefSeq" id="WP_102938036.1">
    <property type="nucleotide sequence ID" value="NZ_AP027149.1"/>
</dbReference>
<dbReference type="PANTHER" id="PTHR30203">
    <property type="entry name" value="OUTER MEMBRANE CATION EFFLUX PROTEIN"/>
    <property type="match status" value="1"/>
</dbReference>
<dbReference type="OrthoDB" id="7181739at2"/>
<gene>
    <name evidence="5" type="ORF">B1812_00645</name>
</gene>
<dbReference type="Pfam" id="PF02321">
    <property type="entry name" value="OEP"/>
    <property type="match status" value="2"/>
</dbReference>
<organism evidence="5 6">
    <name type="scientific">Methylocystis bryophila</name>
    <dbReference type="NCBI Taxonomy" id="655015"/>
    <lineage>
        <taxon>Bacteria</taxon>
        <taxon>Pseudomonadati</taxon>
        <taxon>Pseudomonadota</taxon>
        <taxon>Alphaproteobacteria</taxon>
        <taxon>Hyphomicrobiales</taxon>
        <taxon>Methylocystaceae</taxon>
        <taxon>Methylocystis</taxon>
    </lineage>
</organism>
<dbReference type="KEGG" id="mbry:B1812_00645"/>
<keyword evidence="2" id="KW-0812">Transmembrane</keyword>
<dbReference type="STRING" id="655015.B1812_00645"/>
<dbReference type="PROSITE" id="PS51257">
    <property type="entry name" value="PROKAR_LIPOPROTEIN"/>
    <property type="match status" value="1"/>
</dbReference>
<dbReference type="Gene3D" id="2.20.200.10">
    <property type="entry name" value="Outer membrane efflux proteins (OEP)"/>
    <property type="match status" value="1"/>
</dbReference>
<feature type="coiled-coil region" evidence="3">
    <location>
        <begin position="69"/>
        <end position="103"/>
    </location>
</feature>
<reference evidence="5 6" key="1">
    <citation type="submission" date="2017-02" db="EMBL/GenBank/DDBJ databases">
        <authorList>
            <person name="Peterson S.W."/>
        </authorList>
    </citation>
    <scope>NUCLEOTIDE SEQUENCE [LARGE SCALE GENOMIC DNA]</scope>
    <source>
        <strain evidence="5 6">S285</strain>
    </source>
</reference>
<dbReference type="EMBL" id="CP019948">
    <property type="protein sequence ID" value="ARN79820.1"/>
    <property type="molecule type" value="Genomic_DNA"/>
</dbReference>
<keyword evidence="2" id="KW-1134">Transmembrane beta strand</keyword>
<feature type="compositionally biased region" description="Low complexity" evidence="4">
    <location>
        <begin position="129"/>
        <end position="152"/>
    </location>
</feature>
<keyword evidence="6" id="KW-1185">Reference proteome</keyword>
<sequence>MKHSGFAPLALAFALSGCMVGPDYVKPPVLTPEKFKELKGNLVKGWKLAAPRESVDAGPWWAVYKDPTLDELEEQVALSNQNVAAAVEAYEQARTLIREAQATLFPTVTAGYGTTRQYTGAALFNSGSSTTTATSGSGSTSSTTTTTPSTTGNRGRVTATYTAQGTLTWTVDIWGQIRRQIESNIAGAQVSAANLANAKLTAQAALATAYFNLRAAYSLRDILERTAAEYQRTLDITRNQYKAGTAAEADVVAAETQLLATQAQAINTGVAIAQMQHAIAILIGKPPADLSLPPMRLTGFVPSFPADVPSALLERRPDIAAAERTMQEENALIGVAVAAYYPNITLSADLGFTGHVPLPFNPAHEFWSLSALAMETVFEGGIRSAQVDSATSTYRESVANYRQTVLTAFQQVEDQLAAIRIQSKQLKVQQEAVTAARKAVTYYLNQYRAGVVAFTSVVVAEASLLATEQSALTTRQDLFLASVALIEALGGGWDKSQLPGEFGVQTGPSLFPQR</sequence>
<name>A0A1W6MQD5_9HYPH</name>
<dbReference type="AlphaFoldDB" id="A0A1W6MQD5"/>
<dbReference type="SUPFAM" id="SSF56954">
    <property type="entry name" value="Outer membrane efflux proteins (OEP)"/>
    <property type="match status" value="1"/>
</dbReference>
<comment type="similarity">
    <text evidence="1 2">Belongs to the outer membrane factor (OMF) (TC 1.B.17) family.</text>
</comment>
<evidence type="ECO:0000256" key="3">
    <source>
        <dbReference type="SAM" id="Coils"/>
    </source>
</evidence>
<dbReference type="InterPro" id="IPR003423">
    <property type="entry name" value="OMP_efflux"/>
</dbReference>
<dbReference type="GO" id="GO:0005886">
    <property type="term" value="C:plasma membrane"/>
    <property type="evidence" value="ECO:0007669"/>
    <property type="project" value="UniProtKB-SubCell"/>
</dbReference>
<evidence type="ECO:0000256" key="2">
    <source>
        <dbReference type="RuleBase" id="RU362097"/>
    </source>
</evidence>
<keyword evidence="3" id="KW-0175">Coiled coil</keyword>
<feature type="region of interest" description="Disordered" evidence="4">
    <location>
        <begin position="129"/>
        <end position="156"/>
    </location>
</feature>
<keyword evidence="2" id="KW-0564">Palmitate</keyword>
<dbReference type="Gene3D" id="1.20.1600.10">
    <property type="entry name" value="Outer membrane efflux proteins (OEP)"/>
    <property type="match status" value="1"/>
</dbReference>
<keyword evidence="2" id="KW-0449">Lipoprotein</keyword>
<dbReference type="NCBIfam" id="TIGR01845">
    <property type="entry name" value="outer_NodT"/>
    <property type="match status" value="1"/>
</dbReference>
<comment type="subcellular location">
    <subcellularLocation>
        <location evidence="2">Cell membrane</location>
        <topology evidence="2">Lipid-anchor</topology>
    </subcellularLocation>
</comment>
<protein>
    <submittedName>
        <fullName evidence="5">Transporter</fullName>
    </submittedName>
</protein>
<dbReference type="InterPro" id="IPR010131">
    <property type="entry name" value="MdtP/NodT-like"/>
</dbReference>
<dbReference type="PANTHER" id="PTHR30203:SF33">
    <property type="entry name" value="BLR4455 PROTEIN"/>
    <property type="match status" value="1"/>
</dbReference>